<dbReference type="InterPro" id="IPR005841">
    <property type="entry name" value="Alpha-D-phosphohexomutase_SF"/>
</dbReference>
<comment type="similarity">
    <text evidence="2 7">Belongs to the phosphohexose mutase family.</text>
</comment>
<dbReference type="InterPro" id="IPR016055">
    <property type="entry name" value="A-D-PHexomutase_a/b/a-I/II/III"/>
</dbReference>
<dbReference type="SUPFAM" id="SSF55957">
    <property type="entry name" value="Phosphoglucomutase, C-terminal domain"/>
    <property type="match status" value="1"/>
</dbReference>
<feature type="domain" description="Alpha-D-phosphohexomutase alpha/beta/alpha" evidence="9">
    <location>
        <begin position="8"/>
        <end position="143"/>
    </location>
</feature>
<organism evidence="12 13">
    <name type="scientific">Nonlabens dokdonensis</name>
    <dbReference type="NCBI Taxonomy" id="328515"/>
    <lineage>
        <taxon>Bacteria</taxon>
        <taxon>Pseudomonadati</taxon>
        <taxon>Bacteroidota</taxon>
        <taxon>Flavobacteriia</taxon>
        <taxon>Flavobacteriales</taxon>
        <taxon>Flavobacteriaceae</taxon>
        <taxon>Nonlabens</taxon>
    </lineage>
</organism>
<dbReference type="InterPro" id="IPR005844">
    <property type="entry name" value="A-D-PHexomutase_a/b/a-I"/>
</dbReference>
<dbReference type="GO" id="GO:0006048">
    <property type="term" value="P:UDP-N-acetylglucosamine biosynthetic process"/>
    <property type="evidence" value="ECO:0007669"/>
    <property type="project" value="TreeGrafter"/>
</dbReference>
<dbReference type="PANTHER" id="PTHR42946:SF1">
    <property type="entry name" value="PHOSPHOGLUCOMUTASE (ALPHA-D-GLUCOSE-1,6-BISPHOSPHATE-DEPENDENT)"/>
    <property type="match status" value="1"/>
</dbReference>
<dbReference type="Pfam" id="PF02879">
    <property type="entry name" value="PGM_PMM_II"/>
    <property type="match status" value="1"/>
</dbReference>
<dbReference type="PROSITE" id="PS00710">
    <property type="entry name" value="PGM_PMM"/>
    <property type="match status" value="1"/>
</dbReference>
<dbReference type="InterPro" id="IPR024086">
    <property type="entry name" value="GlmM_arc-type"/>
</dbReference>
<feature type="domain" description="Alpha-D-phosphohexomutase C-terminal" evidence="8">
    <location>
        <begin position="393"/>
        <end position="453"/>
    </location>
</feature>
<evidence type="ECO:0000259" key="9">
    <source>
        <dbReference type="Pfam" id="PF02878"/>
    </source>
</evidence>
<dbReference type="FunFam" id="3.40.120.10:FF:000020">
    <property type="entry name" value="Phosphoglucosamine mutase"/>
    <property type="match status" value="1"/>
</dbReference>
<dbReference type="Pfam" id="PF02880">
    <property type="entry name" value="PGM_PMM_III"/>
    <property type="match status" value="1"/>
</dbReference>
<dbReference type="NCBIfam" id="TIGR03990">
    <property type="entry name" value="Arch_GlmM"/>
    <property type="match status" value="1"/>
</dbReference>
<evidence type="ECO:0000256" key="1">
    <source>
        <dbReference type="ARBA" id="ARBA00001946"/>
    </source>
</evidence>
<feature type="domain" description="Alpha-D-phosphohexomutase alpha/beta/alpha" evidence="11">
    <location>
        <begin position="270"/>
        <end position="374"/>
    </location>
</feature>
<evidence type="ECO:0000313" key="13">
    <source>
        <dbReference type="Proteomes" id="UP000196102"/>
    </source>
</evidence>
<dbReference type="GO" id="GO:0000287">
    <property type="term" value="F:magnesium ion binding"/>
    <property type="evidence" value="ECO:0007669"/>
    <property type="project" value="InterPro"/>
</dbReference>
<dbReference type="AlphaFoldDB" id="A0A1Z8AP95"/>
<dbReference type="GO" id="GO:0009252">
    <property type="term" value="P:peptidoglycan biosynthetic process"/>
    <property type="evidence" value="ECO:0007669"/>
    <property type="project" value="TreeGrafter"/>
</dbReference>
<dbReference type="InterPro" id="IPR005846">
    <property type="entry name" value="A-D-PHexomutase_a/b/a-III"/>
</dbReference>
<evidence type="ECO:0000256" key="3">
    <source>
        <dbReference type="ARBA" id="ARBA00022553"/>
    </source>
</evidence>
<dbReference type="GO" id="GO:0005829">
    <property type="term" value="C:cytosol"/>
    <property type="evidence" value="ECO:0007669"/>
    <property type="project" value="TreeGrafter"/>
</dbReference>
<dbReference type="EMBL" id="MAAX01000165">
    <property type="protein sequence ID" value="OUS12144.1"/>
    <property type="molecule type" value="Genomic_DNA"/>
</dbReference>
<dbReference type="GO" id="GO:0008966">
    <property type="term" value="F:phosphoglucosamine mutase activity"/>
    <property type="evidence" value="ECO:0007669"/>
    <property type="project" value="InterPro"/>
</dbReference>
<sequence>MTLIKSISGIRGTIGGAPGDNLTPLDAVKFASAYAIWIKDSSKKNAPKVVIGRDARLSGSMIQSLVQNTLIGIGCHVVDLGLSTTPTVELAVPNEKADGGIILTASHNPKQWNALKLLNHKGEFLDGAEGQKILDSADKEDFNYSEIDDLGTVQVIEDYIDQHIQMVLDMPVTQIEAIKSAGFKVVVDGVNSTGGIAIPNLCKALGVEVVELYCDPTGHFPHNPEPLKEHLGDLCKAVVTHNADFGITVDPDVDRLAFVDEKGEMFGEEYTLVACADYILGHKKGNTVSNLSSSRALRDVTVKHGGEYFAAAVGEVNVVQKMKDKNAVIGGEGNGGIIYPDSHYGRDALVGVAMFLSLLTEKKIKVSELRASYPSYFMSKKKVQLVKGMPVDAILADIHEKYKSEDVTSIDGIKIDFANEWVHMRKSNTEPIIRIYTEAPSQEKADQLASRFIAELEEIAQKHA</sequence>
<dbReference type="RefSeq" id="WP_303687414.1">
    <property type="nucleotide sequence ID" value="NZ_CAJXYO010000026.1"/>
</dbReference>
<name>A0A1Z8AP95_9FLAO</name>
<evidence type="ECO:0000259" key="8">
    <source>
        <dbReference type="Pfam" id="PF00408"/>
    </source>
</evidence>
<evidence type="ECO:0000256" key="4">
    <source>
        <dbReference type="ARBA" id="ARBA00022723"/>
    </source>
</evidence>
<dbReference type="Proteomes" id="UP000196102">
    <property type="component" value="Unassembled WGS sequence"/>
</dbReference>
<keyword evidence="6" id="KW-0413">Isomerase</keyword>
<evidence type="ECO:0000259" key="10">
    <source>
        <dbReference type="Pfam" id="PF02879"/>
    </source>
</evidence>
<keyword evidence="5 7" id="KW-0460">Magnesium</keyword>
<dbReference type="InterPro" id="IPR005843">
    <property type="entry name" value="A-D-PHexomutase_C"/>
</dbReference>
<comment type="cofactor">
    <cofactor evidence="1">
        <name>Mg(2+)</name>
        <dbReference type="ChEBI" id="CHEBI:18420"/>
    </cofactor>
</comment>
<gene>
    <name evidence="12" type="ORF">A9Q93_10630</name>
</gene>
<comment type="caution">
    <text evidence="12">The sequence shown here is derived from an EMBL/GenBank/DDBJ whole genome shotgun (WGS) entry which is preliminary data.</text>
</comment>
<dbReference type="InterPro" id="IPR036900">
    <property type="entry name" value="A-D-PHexomutase_C_sf"/>
</dbReference>
<dbReference type="InterPro" id="IPR050060">
    <property type="entry name" value="Phosphoglucosamine_mutase"/>
</dbReference>
<dbReference type="Pfam" id="PF00408">
    <property type="entry name" value="PGM_PMM_IV"/>
    <property type="match status" value="1"/>
</dbReference>
<evidence type="ECO:0000313" key="12">
    <source>
        <dbReference type="EMBL" id="OUS12144.1"/>
    </source>
</evidence>
<keyword evidence="4 7" id="KW-0479">Metal-binding</keyword>
<dbReference type="Gene3D" id="3.30.310.50">
    <property type="entry name" value="Alpha-D-phosphohexomutase, C-terminal domain"/>
    <property type="match status" value="1"/>
</dbReference>
<dbReference type="Pfam" id="PF02878">
    <property type="entry name" value="PGM_PMM_I"/>
    <property type="match status" value="1"/>
</dbReference>
<dbReference type="InterPro" id="IPR016066">
    <property type="entry name" value="A-D-PHexomutase_CS"/>
</dbReference>
<reference evidence="13" key="1">
    <citation type="journal article" date="2017" name="Proc. Natl. Acad. Sci. U.S.A.">
        <title>Simulation of Deepwater Horizon oil plume reveals substrate specialization within a complex community of hydrocarbon-degraders.</title>
        <authorList>
            <person name="Hu P."/>
            <person name="Dubinsky E.A."/>
            <person name="Probst A.J."/>
            <person name="Wang J."/>
            <person name="Sieber C.M.K."/>
            <person name="Tom L.M."/>
            <person name="Gardinali P."/>
            <person name="Banfield J.F."/>
            <person name="Atlas R.M."/>
            <person name="Andersen G.L."/>
        </authorList>
    </citation>
    <scope>NUCLEOTIDE SEQUENCE [LARGE SCALE GENOMIC DNA]</scope>
</reference>
<proteinExistence type="inferred from homology"/>
<evidence type="ECO:0000256" key="6">
    <source>
        <dbReference type="ARBA" id="ARBA00023235"/>
    </source>
</evidence>
<dbReference type="GO" id="GO:0004615">
    <property type="term" value="F:phosphomannomutase activity"/>
    <property type="evidence" value="ECO:0007669"/>
    <property type="project" value="TreeGrafter"/>
</dbReference>
<evidence type="ECO:0000256" key="5">
    <source>
        <dbReference type="ARBA" id="ARBA00022842"/>
    </source>
</evidence>
<evidence type="ECO:0000259" key="11">
    <source>
        <dbReference type="Pfam" id="PF02880"/>
    </source>
</evidence>
<dbReference type="GO" id="GO:0005975">
    <property type="term" value="P:carbohydrate metabolic process"/>
    <property type="evidence" value="ECO:0007669"/>
    <property type="project" value="InterPro"/>
</dbReference>
<dbReference type="Gene3D" id="3.40.120.10">
    <property type="entry name" value="Alpha-D-Glucose-1,6-Bisphosphate, subunit A, domain 3"/>
    <property type="match status" value="3"/>
</dbReference>
<feature type="domain" description="Alpha-D-phosphohexomutase alpha/beta/alpha" evidence="10">
    <location>
        <begin position="163"/>
        <end position="263"/>
    </location>
</feature>
<evidence type="ECO:0000256" key="7">
    <source>
        <dbReference type="RuleBase" id="RU004326"/>
    </source>
</evidence>
<dbReference type="InterPro" id="IPR005845">
    <property type="entry name" value="A-D-PHexomutase_a/b/a-II"/>
</dbReference>
<dbReference type="PRINTS" id="PR00509">
    <property type="entry name" value="PGMPMM"/>
</dbReference>
<dbReference type="SUPFAM" id="SSF53738">
    <property type="entry name" value="Phosphoglucomutase, first 3 domains"/>
    <property type="match status" value="3"/>
</dbReference>
<dbReference type="PANTHER" id="PTHR42946">
    <property type="entry name" value="PHOSPHOHEXOSE MUTASE"/>
    <property type="match status" value="1"/>
</dbReference>
<keyword evidence="3" id="KW-0597">Phosphoprotein</keyword>
<accession>A0A1Z8AP95</accession>
<evidence type="ECO:0000256" key="2">
    <source>
        <dbReference type="ARBA" id="ARBA00010231"/>
    </source>
</evidence>
<protein>
    <submittedName>
        <fullName evidence="12">Phosphoglucosamine mutase</fullName>
    </submittedName>
</protein>